<dbReference type="Proteomes" id="UP001501521">
    <property type="component" value="Unassembled WGS sequence"/>
</dbReference>
<organism evidence="2 3">
    <name type="scientific">Tessaracoccus lubricantis</name>
    <dbReference type="NCBI Taxonomy" id="545543"/>
    <lineage>
        <taxon>Bacteria</taxon>
        <taxon>Bacillati</taxon>
        <taxon>Actinomycetota</taxon>
        <taxon>Actinomycetes</taxon>
        <taxon>Propionibacteriales</taxon>
        <taxon>Propionibacteriaceae</taxon>
        <taxon>Tessaracoccus</taxon>
    </lineage>
</organism>
<dbReference type="EMBL" id="BAABLV010000046">
    <property type="protein sequence ID" value="GAA4908402.1"/>
    <property type="molecule type" value="Genomic_DNA"/>
</dbReference>
<proteinExistence type="predicted"/>
<keyword evidence="3" id="KW-1185">Reference proteome</keyword>
<gene>
    <name evidence="2" type="ORF">GCM10025789_29910</name>
</gene>
<evidence type="ECO:0000313" key="2">
    <source>
        <dbReference type="EMBL" id="GAA4908402.1"/>
    </source>
</evidence>
<feature type="region of interest" description="Disordered" evidence="1">
    <location>
        <begin position="1"/>
        <end position="112"/>
    </location>
</feature>
<reference evidence="3" key="1">
    <citation type="journal article" date="2019" name="Int. J. Syst. Evol. Microbiol.">
        <title>The Global Catalogue of Microorganisms (GCM) 10K type strain sequencing project: providing services to taxonomists for standard genome sequencing and annotation.</title>
        <authorList>
            <consortium name="The Broad Institute Genomics Platform"/>
            <consortium name="The Broad Institute Genome Sequencing Center for Infectious Disease"/>
            <person name="Wu L."/>
            <person name="Ma J."/>
        </authorList>
    </citation>
    <scope>NUCLEOTIDE SEQUENCE [LARGE SCALE GENOMIC DNA]</scope>
    <source>
        <strain evidence="3">JCM 19125</strain>
    </source>
</reference>
<feature type="compositionally biased region" description="Low complexity" evidence="1">
    <location>
        <begin position="22"/>
        <end position="33"/>
    </location>
</feature>
<comment type="caution">
    <text evidence="2">The sequence shown here is derived from an EMBL/GenBank/DDBJ whole genome shotgun (WGS) entry which is preliminary data.</text>
</comment>
<name>A0ABP9FNG0_9ACTN</name>
<protein>
    <submittedName>
        <fullName evidence="2">Uncharacterized protein</fullName>
    </submittedName>
</protein>
<accession>A0ABP9FNG0</accession>
<evidence type="ECO:0000256" key="1">
    <source>
        <dbReference type="SAM" id="MobiDB-lite"/>
    </source>
</evidence>
<sequence>MPEPNSAAPPSTAQRGETGRSTAKPAKATTAVTRISGIPGARNTTGHHSNGWGVQDRLTLAPRPGKPVSGEGPSAWAAPTASAKTVATAASQKAQGPSTGRWAPGSGTGHDG</sequence>
<feature type="compositionally biased region" description="Polar residues" evidence="1">
    <location>
        <begin position="8"/>
        <end position="21"/>
    </location>
</feature>
<evidence type="ECO:0000313" key="3">
    <source>
        <dbReference type="Proteomes" id="UP001501521"/>
    </source>
</evidence>
<feature type="compositionally biased region" description="Low complexity" evidence="1">
    <location>
        <begin position="73"/>
        <end position="95"/>
    </location>
</feature>